<dbReference type="InterPro" id="IPR036412">
    <property type="entry name" value="HAD-like_sf"/>
</dbReference>
<dbReference type="Gene3D" id="3.40.50.300">
    <property type="entry name" value="P-loop containing nucleotide triphosphate hydrolases"/>
    <property type="match status" value="1"/>
</dbReference>
<dbReference type="NCBIfam" id="TIGR01662">
    <property type="entry name" value="HAD-SF-IIIA"/>
    <property type="match status" value="1"/>
</dbReference>
<keyword evidence="2" id="KW-1185">Reference proteome</keyword>
<dbReference type="NCBIfam" id="TIGR01664">
    <property type="entry name" value="DNA-3'-Pase"/>
    <property type="match status" value="1"/>
</dbReference>
<keyword evidence="1" id="KW-0418">Kinase</keyword>
<dbReference type="GO" id="GO:0046403">
    <property type="term" value="F:polynucleotide 3'-phosphatase activity"/>
    <property type="evidence" value="ECO:0007669"/>
    <property type="project" value="TreeGrafter"/>
</dbReference>
<dbReference type="Pfam" id="PF08645">
    <property type="entry name" value="PNK3P"/>
    <property type="match status" value="1"/>
</dbReference>
<evidence type="ECO:0000313" key="1">
    <source>
        <dbReference type="EMBL" id="KAF2113062.1"/>
    </source>
</evidence>
<gene>
    <name evidence="1" type="ORF">BDV96DRAFT_579678</name>
</gene>
<dbReference type="InterPro" id="IPR013954">
    <property type="entry name" value="PNK3P"/>
</dbReference>
<dbReference type="Gene3D" id="3.40.50.1000">
    <property type="entry name" value="HAD superfamily/HAD-like"/>
    <property type="match status" value="1"/>
</dbReference>
<name>A0A6A5Z0V8_9PLEO</name>
<evidence type="ECO:0000313" key="2">
    <source>
        <dbReference type="Proteomes" id="UP000799770"/>
    </source>
</evidence>
<sequence length="385" mass="44468">MTTWEETGPEILICHHYAEHASHERSSVPAKVAAFDLDSTLIKSKSGIWKTENPEDWTWWHPVVPDKLRQAFNDGFRIVIVTNQGRLTLKDGSTSPVQIFFKAKIELLLRALDIPITLYAACANDHWRKPRTEAWEHYVRRLSQETSFDEENSFLVGDAAGRVGDHDDVDRHFCENVGLKFFTPEQWFLDAAEELYTDRFDPKEYPKCHSKPHHVGIELKRNESPALYLLVGPPGAGKTTYYFTTLEPLLYERLDLVSSGSTEDVTCSIRARLSCNRSVVLDQRHLDRASRRKWVSFARECSISIFAIHFTTTLDLCLHNDAVRALGSTDIDPKHRRVCPRNDFWDLVGTFQEPTVEEGFLDVVKVDFEWRGTEEARNVWQKFWI</sequence>
<protein>
    <submittedName>
        <fullName evidence="1">Polynucleotide kinase 3 phosphatase-domain-containing protein</fullName>
    </submittedName>
</protein>
<dbReference type="Pfam" id="PF13671">
    <property type="entry name" value="AAA_33"/>
    <property type="match status" value="1"/>
</dbReference>
<organism evidence="1 2">
    <name type="scientific">Lophiotrema nucula</name>
    <dbReference type="NCBI Taxonomy" id="690887"/>
    <lineage>
        <taxon>Eukaryota</taxon>
        <taxon>Fungi</taxon>
        <taxon>Dikarya</taxon>
        <taxon>Ascomycota</taxon>
        <taxon>Pezizomycotina</taxon>
        <taxon>Dothideomycetes</taxon>
        <taxon>Pleosporomycetidae</taxon>
        <taxon>Pleosporales</taxon>
        <taxon>Lophiotremataceae</taxon>
        <taxon>Lophiotrema</taxon>
    </lineage>
</organism>
<dbReference type="InterPro" id="IPR027417">
    <property type="entry name" value="P-loop_NTPase"/>
</dbReference>
<dbReference type="GO" id="GO:0003690">
    <property type="term" value="F:double-stranded DNA binding"/>
    <property type="evidence" value="ECO:0007669"/>
    <property type="project" value="TreeGrafter"/>
</dbReference>
<keyword evidence="1" id="KW-0808">Transferase</keyword>
<dbReference type="Proteomes" id="UP000799770">
    <property type="component" value="Unassembled WGS sequence"/>
</dbReference>
<dbReference type="EMBL" id="ML977329">
    <property type="protein sequence ID" value="KAF2113062.1"/>
    <property type="molecule type" value="Genomic_DNA"/>
</dbReference>
<dbReference type="AlphaFoldDB" id="A0A6A5Z0V8"/>
<dbReference type="SUPFAM" id="SSF52540">
    <property type="entry name" value="P-loop containing nucleoside triphosphate hydrolases"/>
    <property type="match status" value="1"/>
</dbReference>
<proteinExistence type="predicted"/>
<dbReference type="PANTHER" id="PTHR12083:SF9">
    <property type="entry name" value="BIFUNCTIONAL POLYNUCLEOTIDE PHOSPHATASE_KINASE"/>
    <property type="match status" value="1"/>
</dbReference>
<dbReference type="GO" id="GO:0046404">
    <property type="term" value="F:ATP-dependent polydeoxyribonucleotide 5'-hydroxyl-kinase activity"/>
    <property type="evidence" value="ECO:0007669"/>
    <property type="project" value="TreeGrafter"/>
</dbReference>
<dbReference type="SUPFAM" id="SSF56784">
    <property type="entry name" value="HAD-like"/>
    <property type="match status" value="1"/>
</dbReference>
<dbReference type="GO" id="GO:0006281">
    <property type="term" value="P:DNA repair"/>
    <property type="evidence" value="ECO:0007669"/>
    <property type="project" value="TreeGrafter"/>
</dbReference>
<accession>A0A6A5Z0V8</accession>
<dbReference type="InterPro" id="IPR023214">
    <property type="entry name" value="HAD_sf"/>
</dbReference>
<dbReference type="InterPro" id="IPR006549">
    <property type="entry name" value="HAD-SF_hydro_IIIA"/>
</dbReference>
<reference evidence="1" key="1">
    <citation type="journal article" date="2020" name="Stud. Mycol.">
        <title>101 Dothideomycetes genomes: a test case for predicting lifestyles and emergence of pathogens.</title>
        <authorList>
            <person name="Haridas S."/>
            <person name="Albert R."/>
            <person name="Binder M."/>
            <person name="Bloem J."/>
            <person name="Labutti K."/>
            <person name="Salamov A."/>
            <person name="Andreopoulos B."/>
            <person name="Baker S."/>
            <person name="Barry K."/>
            <person name="Bills G."/>
            <person name="Bluhm B."/>
            <person name="Cannon C."/>
            <person name="Castanera R."/>
            <person name="Culley D."/>
            <person name="Daum C."/>
            <person name="Ezra D."/>
            <person name="Gonzalez J."/>
            <person name="Henrissat B."/>
            <person name="Kuo A."/>
            <person name="Liang C."/>
            <person name="Lipzen A."/>
            <person name="Lutzoni F."/>
            <person name="Magnuson J."/>
            <person name="Mondo S."/>
            <person name="Nolan M."/>
            <person name="Ohm R."/>
            <person name="Pangilinan J."/>
            <person name="Park H.-J."/>
            <person name="Ramirez L."/>
            <person name="Alfaro M."/>
            <person name="Sun H."/>
            <person name="Tritt A."/>
            <person name="Yoshinaga Y."/>
            <person name="Zwiers L.-H."/>
            <person name="Turgeon B."/>
            <person name="Goodwin S."/>
            <person name="Spatafora J."/>
            <person name="Crous P."/>
            <person name="Grigoriev I."/>
        </authorList>
    </citation>
    <scope>NUCLEOTIDE SEQUENCE</scope>
    <source>
        <strain evidence="1">CBS 627.86</strain>
    </source>
</reference>
<dbReference type="OrthoDB" id="19045at2759"/>
<dbReference type="PANTHER" id="PTHR12083">
    <property type="entry name" value="BIFUNCTIONAL POLYNUCLEOTIDE PHOSPHATASE/KINASE"/>
    <property type="match status" value="1"/>
</dbReference>
<dbReference type="InterPro" id="IPR006551">
    <property type="entry name" value="Polynucleotide_phosphatase"/>
</dbReference>